<dbReference type="Gene3D" id="3.40.50.720">
    <property type="entry name" value="NAD(P)-binding Rossmann-like Domain"/>
    <property type="match status" value="1"/>
</dbReference>
<evidence type="ECO:0000313" key="11">
    <source>
        <dbReference type="Proteomes" id="UP001218034"/>
    </source>
</evidence>
<evidence type="ECO:0000256" key="5">
    <source>
        <dbReference type="ARBA" id="ARBA00022989"/>
    </source>
</evidence>
<name>A0ABY8CDB2_9ARCH</name>
<evidence type="ECO:0000256" key="7">
    <source>
        <dbReference type="SAM" id="Phobius"/>
    </source>
</evidence>
<keyword evidence="6 7" id="KW-0472">Membrane</keyword>
<dbReference type="EMBL" id="CP104395">
    <property type="protein sequence ID" value="WEL19198.1"/>
    <property type="molecule type" value="Genomic_DNA"/>
</dbReference>
<dbReference type="Gene3D" id="1.20.1530.20">
    <property type="match status" value="1"/>
</dbReference>
<feature type="transmembrane region" description="Helical" evidence="7">
    <location>
        <begin position="176"/>
        <end position="199"/>
    </location>
</feature>
<evidence type="ECO:0000256" key="1">
    <source>
        <dbReference type="ARBA" id="ARBA00004141"/>
    </source>
</evidence>
<feature type="transmembrane region" description="Helical" evidence="7">
    <location>
        <begin position="296"/>
        <end position="315"/>
    </location>
</feature>
<feature type="transmembrane region" description="Helical" evidence="7">
    <location>
        <begin position="33"/>
        <end position="52"/>
    </location>
</feature>
<dbReference type="PANTHER" id="PTHR42751:SF6">
    <property type="entry name" value="CONSERVED INTEGRAL MEMBRANE TRANSPORT PROTEIN-RELATED"/>
    <property type="match status" value="1"/>
</dbReference>
<feature type="transmembrane region" description="Helical" evidence="7">
    <location>
        <begin position="58"/>
        <end position="76"/>
    </location>
</feature>
<dbReference type="InterPro" id="IPR036291">
    <property type="entry name" value="NAD(P)-bd_dom_sf"/>
</dbReference>
<dbReference type="Proteomes" id="UP001218034">
    <property type="component" value="Chromosome"/>
</dbReference>
<dbReference type="InterPro" id="IPR003148">
    <property type="entry name" value="RCK_N"/>
</dbReference>
<dbReference type="PANTHER" id="PTHR42751">
    <property type="entry name" value="SODIUM/HYDROGEN EXCHANGER FAMILY/TRKA DOMAIN PROTEIN"/>
    <property type="match status" value="1"/>
</dbReference>
<feature type="domain" description="RCK N-terminal" evidence="9">
    <location>
        <begin position="410"/>
        <end position="519"/>
    </location>
</feature>
<comment type="similarity">
    <text evidence="2">Belongs to the monovalent cation:proton antiporter 2 (CPA2) transporter (TC 2.A.37) family.</text>
</comment>
<dbReference type="InterPro" id="IPR006153">
    <property type="entry name" value="Cation/H_exchanger_TM"/>
</dbReference>
<evidence type="ECO:0000256" key="3">
    <source>
        <dbReference type="ARBA" id="ARBA00022448"/>
    </source>
</evidence>
<evidence type="ECO:0000256" key="4">
    <source>
        <dbReference type="ARBA" id="ARBA00022692"/>
    </source>
</evidence>
<evidence type="ECO:0000313" key="10">
    <source>
        <dbReference type="EMBL" id="WEL19198.1"/>
    </source>
</evidence>
<dbReference type="RefSeq" id="WP_347722070.1">
    <property type="nucleotide sequence ID" value="NZ_CP104395.1"/>
</dbReference>
<evidence type="ECO:0000259" key="9">
    <source>
        <dbReference type="Pfam" id="PF02254"/>
    </source>
</evidence>
<feature type="transmembrane region" description="Helical" evidence="7">
    <location>
        <begin position="149"/>
        <end position="170"/>
    </location>
</feature>
<feature type="transmembrane region" description="Helical" evidence="7">
    <location>
        <begin position="117"/>
        <end position="137"/>
    </location>
</feature>
<feature type="transmembrane region" description="Helical" evidence="7">
    <location>
        <begin position="356"/>
        <end position="375"/>
    </location>
</feature>
<dbReference type="GeneID" id="90589601"/>
<organism evidence="10 11">
    <name type="scientific">Candidatus Nanohalococcus occultus</name>
    <dbReference type="NCBI Taxonomy" id="2978047"/>
    <lineage>
        <taxon>Archaea</taxon>
        <taxon>Candidatus Nanohalarchaeota</taxon>
        <taxon>Candidatus Nanohalarchaeota incertae sedis</taxon>
        <taxon>Candidatus Nanohalococcus</taxon>
    </lineage>
</organism>
<evidence type="ECO:0000256" key="6">
    <source>
        <dbReference type="ARBA" id="ARBA00023136"/>
    </source>
</evidence>
<evidence type="ECO:0000256" key="2">
    <source>
        <dbReference type="ARBA" id="ARBA00005551"/>
    </source>
</evidence>
<reference evidence="10 11" key="1">
    <citation type="submission" date="2022-09" db="EMBL/GenBank/DDBJ databases">
        <title>Xylan utilization by haloarchaea-nanohaloarchaea associations.</title>
        <authorList>
            <person name="Yakimov M."/>
        </authorList>
    </citation>
    <scope>NUCLEOTIDE SEQUENCE [LARGE SCALE GENOMIC DNA]</scope>
    <source>
        <strain evidence="10 11">SVXNc</strain>
    </source>
</reference>
<keyword evidence="5 7" id="KW-1133">Transmembrane helix</keyword>
<comment type="subcellular location">
    <subcellularLocation>
        <location evidence="1">Membrane</location>
        <topology evidence="1">Multi-pass membrane protein</topology>
    </subcellularLocation>
</comment>
<sequence>MISELVLPFDFALIIITATLLGFLTKKTGQPTIVAYIFTGLLLGPVFLNAVSESALTRLISELGLGFLLFLVGIELDFEEIRDILGSVTKIALGQTVLQTALAFAVSYMLGFTLIETSVLAVATVFGATPVVIKILSDKDELSTLPSKIDVGVLIIQDIILIVTLTVLSVDSFGNVSQVATSILKILGMSGAIAGLSFVSSRWILPDIFERIADNKQALLIYGITWAFTFISLASYLGISIEVGAFLAGLSLGQLPYSQELQERVRPITNFFIMIFFSSIGLSIDAASLTAYWKEAFIGAGVLMAGNFLIMFYLIDRENFTPETSFLGSINMTQVSEFSLVVGAAAAAKGFIGDEIIGYLSMMALITMSLSAYLINYNRDIYSKIEHLLSRFDSEDKQDIEIKKLENHAVIIGYDTVTKNLIDILEDRFEDIVVIDNGTKNIDELARSEVEFIHADVKHSEIRNAAGIKKAKLIVNMSSDFQASKEIIEYAGRKPTIFVKANSLEEAGELYEMGAHYVMIKHMLTGEKLSEYVQLYIEDRELFKQEVSSELDRIRYGGRN</sequence>
<gene>
    <name evidence="10" type="primary">kefB2</name>
    <name evidence="10" type="ORF">SVXNc_0166</name>
</gene>
<keyword evidence="4 7" id="KW-0812">Transmembrane</keyword>
<evidence type="ECO:0000259" key="8">
    <source>
        <dbReference type="Pfam" id="PF00999"/>
    </source>
</evidence>
<keyword evidence="3" id="KW-0813">Transport</keyword>
<dbReference type="SUPFAM" id="SSF51735">
    <property type="entry name" value="NAD(P)-binding Rossmann-fold domains"/>
    <property type="match status" value="1"/>
</dbReference>
<dbReference type="Pfam" id="PF02254">
    <property type="entry name" value="TrkA_N"/>
    <property type="match status" value="1"/>
</dbReference>
<feature type="transmembrane region" description="Helical" evidence="7">
    <location>
        <begin position="268"/>
        <end position="289"/>
    </location>
</feature>
<feature type="domain" description="Cation/H+ exchanger transmembrane" evidence="8">
    <location>
        <begin position="15"/>
        <end position="371"/>
    </location>
</feature>
<protein>
    <submittedName>
        <fullName evidence="10">Kef-type K transport system, membrane componentfused TrkA K transport system</fullName>
    </submittedName>
</protein>
<keyword evidence="11" id="KW-1185">Reference proteome</keyword>
<proteinExistence type="inferred from homology"/>
<dbReference type="Pfam" id="PF00999">
    <property type="entry name" value="Na_H_Exchanger"/>
    <property type="match status" value="1"/>
</dbReference>
<feature type="transmembrane region" description="Helical" evidence="7">
    <location>
        <begin position="219"/>
        <end position="248"/>
    </location>
</feature>
<accession>A0ABY8CDB2</accession>
<feature type="transmembrane region" description="Helical" evidence="7">
    <location>
        <begin position="6"/>
        <end position="24"/>
    </location>
</feature>
<dbReference type="InterPro" id="IPR038770">
    <property type="entry name" value="Na+/solute_symporter_sf"/>
</dbReference>